<dbReference type="UniPathway" id="UPA00164"/>
<dbReference type="Gene3D" id="2.60.40.1180">
    <property type="entry name" value="Golgi alpha-mannosidase II"/>
    <property type="match status" value="1"/>
</dbReference>
<dbReference type="EMBL" id="LTAY01000035">
    <property type="protein sequence ID" value="OPX48220.1"/>
    <property type="molecule type" value="Genomic_DNA"/>
</dbReference>
<dbReference type="InterPro" id="IPR044143">
    <property type="entry name" value="GlgB_N_E_set_prok"/>
</dbReference>
<evidence type="ECO:0000256" key="4">
    <source>
        <dbReference type="ARBA" id="ARBA00009000"/>
    </source>
</evidence>
<dbReference type="InterPro" id="IPR014756">
    <property type="entry name" value="Ig_E-set"/>
</dbReference>
<dbReference type="InterPro" id="IPR006047">
    <property type="entry name" value="GH13_cat_dom"/>
</dbReference>
<dbReference type="PANTHER" id="PTHR43651:SF3">
    <property type="entry name" value="1,4-ALPHA-GLUCAN-BRANCHING ENZYME"/>
    <property type="match status" value="1"/>
</dbReference>
<dbReference type="PIRSF" id="PIRSF000463">
    <property type="entry name" value="GlgB"/>
    <property type="match status" value="1"/>
</dbReference>
<dbReference type="Proteomes" id="UP000191448">
    <property type="component" value="Unassembled WGS sequence"/>
</dbReference>
<comment type="function">
    <text evidence="2 10">Catalyzes the formation of the alpha-1,6-glucosidic linkages in glycogen by scission of a 1,4-alpha-linked oligosaccharide from growing alpha-1,4-glucan chains and the subsequent attachment of the oligosaccharide to the alpha-1,6 position.</text>
</comment>
<evidence type="ECO:0000256" key="7">
    <source>
        <dbReference type="ARBA" id="ARBA00022679"/>
    </source>
</evidence>
<evidence type="ECO:0000259" key="12">
    <source>
        <dbReference type="SMART" id="SM00642"/>
    </source>
</evidence>
<comment type="caution">
    <text evidence="13">The sequence shown here is derived from an EMBL/GenBank/DDBJ whole genome shotgun (WGS) entry which is preliminary data.</text>
</comment>
<gene>
    <name evidence="10 13" type="primary">glgB</name>
    <name evidence="13" type="ORF">CLTHE_13520</name>
</gene>
<dbReference type="GO" id="GO:0005978">
    <property type="term" value="P:glycogen biosynthetic process"/>
    <property type="evidence" value="ECO:0007669"/>
    <property type="project" value="UniProtKB-UniRule"/>
</dbReference>
<evidence type="ECO:0000256" key="1">
    <source>
        <dbReference type="ARBA" id="ARBA00000826"/>
    </source>
</evidence>
<dbReference type="SUPFAM" id="SSF81296">
    <property type="entry name" value="E set domains"/>
    <property type="match status" value="1"/>
</dbReference>
<dbReference type="Pfam" id="PF02806">
    <property type="entry name" value="Alpha-amylase_C"/>
    <property type="match status" value="1"/>
</dbReference>
<dbReference type="Pfam" id="PF02922">
    <property type="entry name" value="CBM_48"/>
    <property type="match status" value="1"/>
</dbReference>
<evidence type="ECO:0000256" key="2">
    <source>
        <dbReference type="ARBA" id="ARBA00002953"/>
    </source>
</evidence>
<dbReference type="Gene3D" id="3.20.20.80">
    <property type="entry name" value="Glycosidases"/>
    <property type="match status" value="1"/>
</dbReference>
<dbReference type="HAMAP" id="MF_00685">
    <property type="entry name" value="GlgB"/>
    <property type="match status" value="1"/>
</dbReference>
<evidence type="ECO:0000256" key="8">
    <source>
        <dbReference type="ARBA" id="ARBA00023056"/>
    </source>
</evidence>
<dbReference type="SUPFAM" id="SSF51445">
    <property type="entry name" value="(Trans)glycosidases"/>
    <property type="match status" value="1"/>
</dbReference>
<keyword evidence="9 10" id="KW-0119">Carbohydrate metabolism</keyword>
<dbReference type="InterPro" id="IPR017853">
    <property type="entry name" value="GH"/>
</dbReference>
<dbReference type="InterPro" id="IPR006048">
    <property type="entry name" value="A-amylase/branching_C"/>
</dbReference>
<proteinExistence type="inferred from homology"/>
<evidence type="ECO:0000256" key="9">
    <source>
        <dbReference type="ARBA" id="ARBA00023277"/>
    </source>
</evidence>
<dbReference type="FunFam" id="2.60.40.1180:FF:000002">
    <property type="entry name" value="1,4-alpha-glucan branching enzyme GlgB"/>
    <property type="match status" value="1"/>
</dbReference>
<evidence type="ECO:0000256" key="3">
    <source>
        <dbReference type="ARBA" id="ARBA00004964"/>
    </source>
</evidence>
<feature type="active site" description="Nucleophile" evidence="10 11">
    <location>
        <position position="305"/>
    </location>
</feature>
<evidence type="ECO:0000256" key="10">
    <source>
        <dbReference type="HAMAP-Rule" id="MF_00685"/>
    </source>
</evidence>
<dbReference type="CDD" id="cd02855">
    <property type="entry name" value="E_set_GBE_prok_N"/>
    <property type="match status" value="1"/>
</dbReference>
<dbReference type="Pfam" id="PF00128">
    <property type="entry name" value="Alpha-amylase"/>
    <property type="match status" value="1"/>
</dbReference>
<evidence type="ECO:0000256" key="5">
    <source>
        <dbReference type="ARBA" id="ARBA00022600"/>
    </source>
</evidence>
<comment type="catalytic activity">
    <reaction evidence="1 10">
        <text>Transfers a segment of a (1-&gt;4)-alpha-D-glucan chain to a primary hydroxy group in a similar glucan chain.</text>
        <dbReference type="EC" id="2.4.1.18"/>
    </reaction>
</comment>
<dbReference type="GO" id="GO:0005829">
    <property type="term" value="C:cytosol"/>
    <property type="evidence" value="ECO:0007669"/>
    <property type="project" value="TreeGrafter"/>
</dbReference>
<dbReference type="GO" id="GO:0004553">
    <property type="term" value="F:hydrolase activity, hydrolyzing O-glycosyl compounds"/>
    <property type="evidence" value="ECO:0007669"/>
    <property type="project" value="InterPro"/>
</dbReference>
<dbReference type="GO" id="GO:0003844">
    <property type="term" value="F:1,4-alpha-glucan branching enzyme activity"/>
    <property type="evidence" value="ECO:0007669"/>
    <property type="project" value="UniProtKB-UniRule"/>
</dbReference>
<dbReference type="GO" id="GO:0043169">
    <property type="term" value="F:cation binding"/>
    <property type="evidence" value="ECO:0007669"/>
    <property type="project" value="InterPro"/>
</dbReference>
<dbReference type="NCBIfam" id="NF008967">
    <property type="entry name" value="PRK12313.1"/>
    <property type="match status" value="1"/>
</dbReference>
<keyword evidence="5 10" id="KW-0321">Glycogen metabolism</keyword>
<feature type="domain" description="Glycosyl hydrolase family 13 catalytic" evidence="12">
    <location>
        <begin position="149"/>
        <end position="509"/>
    </location>
</feature>
<keyword evidence="6 10" id="KW-0328">Glycosyltransferase</keyword>
<evidence type="ECO:0000313" key="14">
    <source>
        <dbReference type="Proteomes" id="UP000191448"/>
    </source>
</evidence>
<dbReference type="InterPro" id="IPR004193">
    <property type="entry name" value="Glyco_hydro_13_N"/>
</dbReference>
<dbReference type="NCBIfam" id="TIGR01515">
    <property type="entry name" value="branching_enzym"/>
    <property type="match status" value="1"/>
</dbReference>
<accession>A0A1V4SVX8</accession>
<dbReference type="InterPro" id="IPR006407">
    <property type="entry name" value="GlgB"/>
</dbReference>
<keyword evidence="7 10" id="KW-0808">Transferase</keyword>
<dbReference type="InterPro" id="IPR037439">
    <property type="entry name" value="Branching_enzy"/>
</dbReference>
<dbReference type="FunFam" id="3.20.20.80:FF:000003">
    <property type="entry name" value="1,4-alpha-glucan branching enzyme GlgB"/>
    <property type="match status" value="1"/>
</dbReference>
<dbReference type="CDD" id="cd11322">
    <property type="entry name" value="AmyAc_Glg_BE"/>
    <property type="match status" value="1"/>
</dbReference>
<dbReference type="NCBIfam" id="NF003811">
    <property type="entry name" value="PRK05402.1"/>
    <property type="match status" value="1"/>
</dbReference>
<keyword evidence="8 10" id="KW-0320">Glycogen biosynthesis</keyword>
<comment type="pathway">
    <text evidence="3 10">Glycan biosynthesis; glycogen biosynthesis.</text>
</comment>
<dbReference type="InterPro" id="IPR013783">
    <property type="entry name" value="Ig-like_fold"/>
</dbReference>
<dbReference type="InterPro" id="IPR013780">
    <property type="entry name" value="Glyco_hydro_b"/>
</dbReference>
<organism evidence="13 14">
    <name type="scientific">Clostridium thermobutyricum DSM 4928</name>
    <dbReference type="NCBI Taxonomy" id="1121339"/>
    <lineage>
        <taxon>Bacteria</taxon>
        <taxon>Bacillati</taxon>
        <taxon>Bacillota</taxon>
        <taxon>Clostridia</taxon>
        <taxon>Eubacteriales</taxon>
        <taxon>Clostridiaceae</taxon>
        <taxon>Clostridium</taxon>
    </lineage>
</organism>
<dbReference type="SUPFAM" id="SSF51011">
    <property type="entry name" value="Glycosyl hydrolase domain"/>
    <property type="match status" value="1"/>
</dbReference>
<comment type="subunit">
    <text evidence="10">Monomer.</text>
</comment>
<evidence type="ECO:0000313" key="13">
    <source>
        <dbReference type="EMBL" id="OPX48220.1"/>
    </source>
</evidence>
<dbReference type="Gene3D" id="2.60.40.10">
    <property type="entry name" value="Immunoglobulins"/>
    <property type="match status" value="1"/>
</dbReference>
<dbReference type="PANTHER" id="PTHR43651">
    <property type="entry name" value="1,4-ALPHA-GLUCAN-BRANCHING ENZYME"/>
    <property type="match status" value="1"/>
</dbReference>
<evidence type="ECO:0000256" key="11">
    <source>
        <dbReference type="PIRSR" id="PIRSR000463-1"/>
    </source>
</evidence>
<evidence type="ECO:0000256" key="6">
    <source>
        <dbReference type="ARBA" id="ARBA00022676"/>
    </source>
</evidence>
<dbReference type="AlphaFoldDB" id="A0A1V4SVX8"/>
<dbReference type="SMART" id="SM00642">
    <property type="entry name" value="Aamy"/>
    <property type="match status" value="1"/>
</dbReference>
<sequence>MLFTEYDSYLFHKGKHSSCYNFMGAHIKVENKKRGVRFTTWAPNAKEVSVIGDFSNWKTREEFSLKRETENGIWTGFIQGIKKNTKYKFVIKDKYDNYFLKADPYARFSEIRPNTASIIRAKSNYKWTDINWWNRKVINHYDKPINIYEMNLGSWRNKDNKFLTYKDLAKELPIYLKEMGYTHVEFMPLTEHPLDQSWGYQTTGFYSPTSRYGDEDDLRELINSLHKEEIGVILDWVPGHFCRDQHGLAFFDGTPTYEYEEEWKADNKGWGTLNFDLGRPEVKSFLISNAIYWIKEFHIDGLRVDAVTNMIYLSYGRNEGEWIKNDEGTDINKDAVKFIQELNTTIIEKFPNTILCAEEATTFGKVSFPVKEGGLGFHFKWNMGWMNDTLEYIKIDPIYRKFNHNKMNFSMLYNYSEHFILPLSHDEVVHEKKAMVDKMWGDYWNKFAGLRNYMTYMIGHPGKKLIFMGMEFGQFSEWRECGELDWHLIEEFKMHKDTHRFFKDLNKFYIDNPALWEKDYEVDGFNWIEADNGEQSIYIFMRQGTKKKDTLIFICNFTPVYYENYKIGVPFKGSYKEIFNSDKKEYGGSGQIMDKIIVAKKEKYHKRDWSIDIKVPPMGSIVLKVE</sequence>
<dbReference type="EC" id="2.4.1.18" evidence="10"/>
<feature type="active site" description="Proton donor" evidence="10 11">
    <location>
        <position position="358"/>
    </location>
</feature>
<name>A0A1V4SVX8_9CLOT</name>
<comment type="similarity">
    <text evidence="4 10">Belongs to the glycosyl hydrolase 13 family. GlgB subfamily.</text>
</comment>
<dbReference type="RefSeq" id="WP_207651197.1">
    <property type="nucleotide sequence ID" value="NZ_LTAY01000035.1"/>
</dbReference>
<reference evidence="13 14" key="1">
    <citation type="submission" date="2016-02" db="EMBL/GenBank/DDBJ databases">
        <title>Genome sequence of Clostridium thermobutyricum DSM 4928.</title>
        <authorList>
            <person name="Poehlein A."/>
            <person name="Daniel R."/>
        </authorList>
    </citation>
    <scope>NUCLEOTIDE SEQUENCE [LARGE SCALE GENOMIC DNA]</scope>
    <source>
        <strain evidence="13 14">DSM 4928</strain>
    </source>
</reference>
<protein>
    <recommendedName>
        <fullName evidence="10">1,4-alpha-glucan branching enzyme GlgB</fullName>
        <ecNumber evidence="10">2.4.1.18</ecNumber>
    </recommendedName>
    <alternativeName>
        <fullName evidence="10">1,4-alpha-D-glucan:1,4-alpha-D-glucan 6-glucosyl-transferase</fullName>
    </alternativeName>
    <alternativeName>
        <fullName evidence="10">Alpha-(1-&gt;4)-glucan branching enzyme</fullName>
    </alternativeName>
    <alternativeName>
        <fullName evidence="10">Glycogen branching enzyme</fullName>
        <shortName evidence="10">BE</shortName>
    </alternativeName>
</protein>